<dbReference type="RefSeq" id="WP_091235959.1">
    <property type="nucleotide sequence ID" value="NZ_FMKA01000026.1"/>
</dbReference>
<dbReference type="STRING" id="1619234.SAMN05421730_102618"/>
<dbReference type="Pfam" id="PF00583">
    <property type="entry name" value="Acetyltransf_1"/>
    <property type="match status" value="1"/>
</dbReference>
<sequence length="146" mass="16720">MIRDMLIDDYPQIIKLWRSISGFRIRSIDDSEEGIRRFLARNPGISKVVFVEGKIAGSVLCGHDGRTGTLYHVCIADDFRRRGLGEAMIEAVLESLKKEHIHTVNLIAFTENTGGNIFWQTIGWKKRDDVNYYEKVIDSMNTIEIC</sequence>
<keyword evidence="2" id="KW-0689">Ribosomal protein</keyword>
<keyword evidence="3" id="KW-1185">Reference proteome</keyword>
<accession>A0A1D3TWY4</accession>
<proteinExistence type="predicted"/>
<name>A0A1D3TWY4_9FIRM</name>
<dbReference type="CDD" id="cd04301">
    <property type="entry name" value="NAT_SF"/>
    <property type="match status" value="1"/>
</dbReference>
<reference evidence="2 3" key="1">
    <citation type="submission" date="2016-09" db="EMBL/GenBank/DDBJ databases">
        <authorList>
            <person name="Capua I."/>
            <person name="De Benedictis P."/>
            <person name="Joannis T."/>
            <person name="Lombin L.H."/>
            <person name="Cattoli G."/>
        </authorList>
    </citation>
    <scope>NUCLEOTIDE SEQUENCE [LARGE SCALE GENOMIC DNA]</scope>
    <source>
        <strain evidence="2 3">GluBS11</strain>
    </source>
</reference>
<dbReference type="AlphaFoldDB" id="A0A1D3TWY4"/>
<dbReference type="EMBL" id="FMKA01000026">
    <property type="protein sequence ID" value="SCP98786.1"/>
    <property type="molecule type" value="Genomic_DNA"/>
</dbReference>
<dbReference type="InterPro" id="IPR016181">
    <property type="entry name" value="Acyl_CoA_acyltransferase"/>
</dbReference>
<dbReference type="InterPro" id="IPR000182">
    <property type="entry name" value="GNAT_dom"/>
</dbReference>
<protein>
    <submittedName>
        <fullName evidence="2">Ribosomal protein S18 acetylase RimI</fullName>
    </submittedName>
</protein>
<dbReference type="Gene3D" id="3.40.630.30">
    <property type="match status" value="1"/>
</dbReference>
<organism evidence="2 3">
    <name type="scientific">Anaerobium acetethylicum</name>
    <dbReference type="NCBI Taxonomy" id="1619234"/>
    <lineage>
        <taxon>Bacteria</taxon>
        <taxon>Bacillati</taxon>
        <taxon>Bacillota</taxon>
        <taxon>Clostridia</taxon>
        <taxon>Lachnospirales</taxon>
        <taxon>Lachnospiraceae</taxon>
        <taxon>Anaerobium</taxon>
    </lineage>
</organism>
<dbReference type="PROSITE" id="PS51186">
    <property type="entry name" value="GNAT"/>
    <property type="match status" value="1"/>
</dbReference>
<feature type="domain" description="N-acetyltransferase" evidence="1">
    <location>
        <begin position="1"/>
        <end position="143"/>
    </location>
</feature>
<dbReference type="OrthoDB" id="1821130at2"/>
<dbReference type="SUPFAM" id="SSF55729">
    <property type="entry name" value="Acyl-CoA N-acyltransferases (Nat)"/>
    <property type="match status" value="1"/>
</dbReference>
<gene>
    <name evidence="2" type="ORF">SAMN05421730_102618</name>
</gene>
<dbReference type="GO" id="GO:0005840">
    <property type="term" value="C:ribosome"/>
    <property type="evidence" value="ECO:0007669"/>
    <property type="project" value="UniProtKB-KW"/>
</dbReference>
<evidence type="ECO:0000259" key="1">
    <source>
        <dbReference type="PROSITE" id="PS51186"/>
    </source>
</evidence>
<dbReference type="GO" id="GO:0016747">
    <property type="term" value="F:acyltransferase activity, transferring groups other than amino-acyl groups"/>
    <property type="evidence" value="ECO:0007669"/>
    <property type="project" value="InterPro"/>
</dbReference>
<keyword evidence="2" id="KW-0687">Ribonucleoprotein</keyword>
<evidence type="ECO:0000313" key="3">
    <source>
        <dbReference type="Proteomes" id="UP000199315"/>
    </source>
</evidence>
<dbReference type="Proteomes" id="UP000199315">
    <property type="component" value="Unassembled WGS sequence"/>
</dbReference>
<evidence type="ECO:0000313" key="2">
    <source>
        <dbReference type="EMBL" id="SCP98786.1"/>
    </source>
</evidence>